<dbReference type="Gene3D" id="1.10.10.10">
    <property type="entry name" value="Winged helix-like DNA-binding domain superfamily/Winged helix DNA-binding domain"/>
    <property type="match status" value="1"/>
</dbReference>
<dbReference type="CTD" id="84313"/>
<reference evidence="9" key="1">
    <citation type="submission" date="2025-08" db="UniProtKB">
        <authorList>
            <consortium name="RefSeq"/>
        </authorList>
    </citation>
    <scope>IDENTIFICATION</scope>
    <source>
        <tissue evidence="9">Entire body</tissue>
    </source>
</reference>
<dbReference type="GO" id="GO:0043328">
    <property type="term" value="P:protein transport to vacuole involved in ubiquitin-dependent protein catabolic process via the multivesicular body sorting pathway"/>
    <property type="evidence" value="ECO:0007669"/>
    <property type="project" value="TreeGrafter"/>
</dbReference>
<dbReference type="AlphaFoldDB" id="A0A1W4XNE4"/>
<dbReference type="FunFam" id="1.10.10.570:FF:000003">
    <property type="entry name" value="Vacuolar protein-sorting-associated protein 25"/>
    <property type="match status" value="1"/>
</dbReference>
<proteinExistence type="inferred from homology"/>
<dbReference type="STRING" id="224129.A0A1W4XNE4"/>
<keyword evidence="8" id="KW-1185">Reference proteome</keyword>
<evidence type="ECO:0000313" key="9">
    <source>
        <dbReference type="RefSeq" id="XP_018334297.1"/>
    </source>
</evidence>
<evidence type="ECO:0000313" key="8">
    <source>
        <dbReference type="Proteomes" id="UP000192223"/>
    </source>
</evidence>
<dbReference type="KEGG" id="apln:108743279"/>
<evidence type="ECO:0000256" key="1">
    <source>
        <dbReference type="ARBA" id="ARBA00004496"/>
    </source>
</evidence>
<dbReference type="PANTHER" id="PTHR13149:SF0">
    <property type="entry name" value="VACUOLAR PROTEIN-SORTING-ASSOCIATED PROTEIN 25"/>
    <property type="match status" value="1"/>
</dbReference>
<keyword evidence="5" id="KW-0963">Cytoplasm</keyword>
<comment type="similarity">
    <text evidence="2">Belongs to the VPS25 family.</text>
</comment>
<evidence type="ECO:0000256" key="6">
    <source>
        <dbReference type="ARBA" id="ARBA00022927"/>
    </source>
</evidence>
<dbReference type="GO" id="GO:0000814">
    <property type="term" value="C:ESCRT II complex"/>
    <property type="evidence" value="ECO:0007669"/>
    <property type="project" value="InterPro"/>
</dbReference>
<dbReference type="Pfam" id="PF05871">
    <property type="entry name" value="ESCRT-II"/>
    <property type="match status" value="1"/>
</dbReference>
<dbReference type="InterPro" id="IPR008570">
    <property type="entry name" value="ESCRT-II_cplx_Vps25-sub"/>
</dbReference>
<dbReference type="GeneID" id="108743279"/>
<dbReference type="GO" id="GO:0042803">
    <property type="term" value="F:protein homodimerization activity"/>
    <property type="evidence" value="ECO:0007669"/>
    <property type="project" value="TreeGrafter"/>
</dbReference>
<gene>
    <name evidence="9" type="primary">LOC108743279</name>
</gene>
<accession>A0A1W4XNE4</accession>
<evidence type="ECO:0000256" key="4">
    <source>
        <dbReference type="ARBA" id="ARBA00022448"/>
    </source>
</evidence>
<evidence type="ECO:0000256" key="3">
    <source>
        <dbReference type="ARBA" id="ARBA00017934"/>
    </source>
</evidence>
<name>A0A1W4XNE4_AGRPL</name>
<evidence type="ECO:0000256" key="5">
    <source>
        <dbReference type="ARBA" id="ARBA00022490"/>
    </source>
</evidence>
<dbReference type="SUPFAM" id="SSF46785">
    <property type="entry name" value="Winged helix' DNA-binding domain"/>
    <property type="match status" value="2"/>
</dbReference>
<protein>
    <recommendedName>
        <fullName evidence="3">Vacuolar protein-sorting-associated protein 25</fullName>
    </recommendedName>
    <alternativeName>
        <fullName evidence="7">ESCRT-II complex subunit VPS25</fullName>
    </alternativeName>
</protein>
<sequence length="178" mass="21468">MPDNTAMEWPWQYQFPPFFTLQPHTETRTRQLSTWHNLVLDYFRTTRQYKLDLGEAQRLALFNNTEINRKCDREFILIILEELEKTKNSAPLDKTRNRWEIYWHTLQEWADIIYSYIVNRGATGSVLTFYELTHGDDVTEEEFKGMDDNILLKVLRVLEEQRKCTVMLYDDQQGVKFF</sequence>
<dbReference type="GO" id="GO:0005198">
    <property type="term" value="F:structural molecule activity"/>
    <property type="evidence" value="ECO:0007669"/>
    <property type="project" value="TreeGrafter"/>
</dbReference>
<comment type="subcellular location">
    <subcellularLocation>
        <location evidence="1">Cytoplasm</location>
    </subcellularLocation>
</comment>
<dbReference type="InterPro" id="IPR014041">
    <property type="entry name" value="ESCRT-II_cplx_Vps25-sub_N"/>
</dbReference>
<dbReference type="GO" id="GO:0016236">
    <property type="term" value="P:macroautophagy"/>
    <property type="evidence" value="ECO:0007669"/>
    <property type="project" value="UniProtKB-ARBA"/>
</dbReference>
<dbReference type="Proteomes" id="UP000192223">
    <property type="component" value="Unplaced"/>
</dbReference>
<dbReference type="OrthoDB" id="245150at2759"/>
<dbReference type="FunFam" id="1.10.10.10:FF:000141">
    <property type="entry name" value="vacuolar protein-sorting-associated protein 25"/>
    <property type="match status" value="1"/>
</dbReference>
<organism evidence="8 9">
    <name type="scientific">Agrilus planipennis</name>
    <name type="common">Emerald ash borer</name>
    <name type="synonym">Agrilus marcopoli</name>
    <dbReference type="NCBI Taxonomy" id="224129"/>
    <lineage>
        <taxon>Eukaryota</taxon>
        <taxon>Metazoa</taxon>
        <taxon>Ecdysozoa</taxon>
        <taxon>Arthropoda</taxon>
        <taxon>Hexapoda</taxon>
        <taxon>Insecta</taxon>
        <taxon>Pterygota</taxon>
        <taxon>Neoptera</taxon>
        <taxon>Endopterygota</taxon>
        <taxon>Coleoptera</taxon>
        <taxon>Polyphaga</taxon>
        <taxon>Elateriformia</taxon>
        <taxon>Buprestoidea</taxon>
        <taxon>Buprestidae</taxon>
        <taxon>Agrilinae</taxon>
        <taxon>Agrilus</taxon>
    </lineage>
</organism>
<evidence type="ECO:0000256" key="7">
    <source>
        <dbReference type="ARBA" id="ARBA00030094"/>
    </source>
</evidence>
<evidence type="ECO:0000256" key="2">
    <source>
        <dbReference type="ARBA" id="ARBA00009674"/>
    </source>
</evidence>
<dbReference type="InterPro" id="IPR036390">
    <property type="entry name" value="WH_DNA-bd_sf"/>
</dbReference>
<keyword evidence="6" id="KW-0653">Protein transport</keyword>
<dbReference type="FunCoup" id="A0A1W4XNE4">
    <property type="interactions" value="1172"/>
</dbReference>
<keyword evidence="4" id="KW-0813">Transport</keyword>
<dbReference type="RefSeq" id="XP_018334297.1">
    <property type="nucleotide sequence ID" value="XM_018478795.1"/>
</dbReference>
<dbReference type="Gene3D" id="1.10.10.570">
    <property type="entry name" value="Winged helix' DNA-binding domain. Chain C. Domain 1"/>
    <property type="match status" value="1"/>
</dbReference>
<dbReference type="PANTHER" id="PTHR13149">
    <property type="entry name" value="VACUOLAR PROTEIN SORTING-ASSOCIATED PROTEIN VPS25"/>
    <property type="match status" value="1"/>
</dbReference>
<dbReference type="InterPro" id="IPR036388">
    <property type="entry name" value="WH-like_DNA-bd_sf"/>
</dbReference>
<dbReference type="InParanoid" id="A0A1W4XNE4"/>